<dbReference type="InterPro" id="IPR001254">
    <property type="entry name" value="Trypsin_dom"/>
</dbReference>
<dbReference type="InterPro" id="IPR043504">
    <property type="entry name" value="Peptidase_S1_PA_chymotrypsin"/>
</dbReference>
<keyword evidence="5 9" id="KW-0378">Hydrolase</keyword>
<dbReference type="PROSITE" id="PS50240">
    <property type="entry name" value="TRYPSIN_DOM"/>
    <property type="match status" value="1"/>
</dbReference>
<dbReference type="SMART" id="SM00020">
    <property type="entry name" value="Tryp_SPc"/>
    <property type="match status" value="1"/>
</dbReference>
<evidence type="ECO:0000313" key="13">
    <source>
        <dbReference type="RefSeq" id="XP_011645713.1"/>
    </source>
</evidence>
<dbReference type="GO" id="GO:0005576">
    <property type="term" value="C:extracellular region"/>
    <property type="evidence" value="ECO:0007669"/>
    <property type="project" value="UniProtKB-SubCell"/>
</dbReference>
<evidence type="ECO:0000256" key="1">
    <source>
        <dbReference type="ARBA" id="ARBA00004239"/>
    </source>
</evidence>
<dbReference type="GO" id="GO:0004252">
    <property type="term" value="F:serine-type endopeptidase activity"/>
    <property type="evidence" value="ECO:0007669"/>
    <property type="project" value="UniProtKB-EC"/>
</dbReference>
<dbReference type="Gene3D" id="2.40.10.10">
    <property type="entry name" value="Trypsin-like serine proteases"/>
    <property type="match status" value="1"/>
</dbReference>
<dbReference type="PANTHER" id="PTHR24276:SF98">
    <property type="entry name" value="FI18310P1-RELATED"/>
    <property type="match status" value="1"/>
</dbReference>
<dbReference type="InterPro" id="IPR050430">
    <property type="entry name" value="Peptidase_S1"/>
</dbReference>
<keyword evidence="6 9" id="KW-0720">Serine protease</keyword>
<evidence type="ECO:0000256" key="10">
    <source>
        <dbReference type="SAM" id="Phobius"/>
    </source>
</evidence>
<evidence type="ECO:0000256" key="9">
    <source>
        <dbReference type="RuleBase" id="RU363034"/>
    </source>
</evidence>
<keyword evidence="10" id="KW-1133">Transmembrane helix</keyword>
<dbReference type="GO" id="GO:0016485">
    <property type="term" value="P:protein processing"/>
    <property type="evidence" value="ECO:0007669"/>
    <property type="project" value="UniProtKB-ARBA"/>
</dbReference>
<evidence type="ECO:0000256" key="7">
    <source>
        <dbReference type="ARBA" id="ARBA00023157"/>
    </source>
</evidence>
<evidence type="ECO:0000259" key="11">
    <source>
        <dbReference type="PROSITE" id="PS50240"/>
    </source>
</evidence>
<evidence type="ECO:0000313" key="12">
    <source>
        <dbReference type="Proteomes" id="UP000504615"/>
    </source>
</evidence>
<keyword evidence="10" id="KW-0812">Transmembrane</keyword>
<accession>A0A6I9WZU5</accession>
<evidence type="ECO:0000256" key="3">
    <source>
        <dbReference type="ARBA" id="ARBA00022525"/>
    </source>
</evidence>
<name>A0A6I9WZU5_9HYME</name>
<dbReference type="PANTHER" id="PTHR24276">
    <property type="entry name" value="POLYSERASE-RELATED"/>
    <property type="match status" value="1"/>
</dbReference>
<dbReference type="FunFam" id="2.40.10.10:FF:000047">
    <property type="entry name" value="Trypsin eta"/>
    <property type="match status" value="1"/>
</dbReference>
<gene>
    <name evidence="13" type="primary">LOC105432557</name>
</gene>
<dbReference type="CDD" id="cd00190">
    <property type="entry name" value="Tryp_SPc"/>
    <property type="match status" value="1"/>
</dbReference>
<dbReference type="Pfam" id="PF00089">
    <property type="entry name" value="Trypsin"/>
    <property type="match status" value="1"/>
</dbReference>
<evidence type="ECO:0000256" key="4">
    <source>
        <dbReference type="ARBA" id="ARBA00022670"/>
    </source>
</evidence>
<comment type="similarity">
    <text evidence="2">Belongs to the peptidase S1 family.</text>
</comment>
<dbReference type="SUPFAM" id="SSF50494">
    <property type="entry name" value="Trypsin-like serine proteases"/>
    <property type="match status" value="1"/>
</dbReference>
<keyword evidence="4 9" id="KW-0645">Protease</keyword>
<dbReference type="RefSeq" id="XP_011645713.1">
    <property type="nucleotide sequence ID" value="XM_011647411.2"/>
</dbReference>
<dbReference type="OrthoDB" id="8440449at2759"/>
<dbReference type="InterPro" id="IPR033116">
    <property type="entry name" value="TRYPSIN_SER"/>
</dbReference>
<protein>
    <recommendedName>
        <fullName evidence="8">chymotrypsin</fullName>
        <ecNumber evidence="8">3.4.21.1</ecNumber>
    </recommendedName>
</protein>
<keyword evidence="3" id="KW-0964">Secreted</keyword>
<evidence type="ECO:0000256" key="8">
    <source>
        <dbReference type="ARBA" id="ARBA00044036"/>
    </source>
</evidence>
<feature type="transmembrane region" description="Helical" evidence="10">
    <location>
        <begin position="35"/>
        <end position="57"/>
    </location>
</feature>
<dbReference type="EC" id="3.4.21.1" evidence="8"/>
<dbReference type="AlphaFoldDB" id="A0A6I9WZU5"/>
<keyword evidence="12" id="KW-1185">Reference proteome</keyword>
<dbReference type="PROSITE" id="PS00134">
    <property type="entry name" value="TRYPSIN_HIS"/>
    <property type="match status" value="1"/>
</dbReference>
<proteinExistence type="inferred from homology"/>
<evidence type="ECO:0000256" key="5">
    <source>
        <dbReference type="ARBA" id="ARBA00022801"/>
    </source>
</evidence>
<organism evidence="12 13">
    <name type="scientific">Pogonomyrmex barbatus</name>
    <name type="common">red harvester ant</name>
    <dbReference type="NCBI Taxonomy" id="144034"/>
    <lineage>
        <taxon>Eukaryota</taxon>
        <taxon>Metazoa</taxon>
        <taxon>Ecdysozoa</taxon>
        <taxon>Arthropoda</taxon>
        <taxon>Hexapoda</taxon>
        <taxon>Insecta</taxon>
        <taxon>Pterygota</taxon>
        <taxon>Neoptera</taxon>
        <taxon>Endopterygota</taxon>
        <taxon>Hymenoptera</taxon>
        <taxon>Apocrita</taxon>
        <taxon>Aculeata</taxon>
        <taxon>Formicoidea</taxon>
        <taxon>Formicidae</taxon>
        <taxon>Myrmicinae</taxon>
        <taxon>Pogonomyrmex</taxon>
    </lineage>
</organism>
<dbReference type="GeneID" id="105432557"/>
<evidence type="ECO:0000256" key="6">
    <source>
        <dbReference type="ARBA" id="ARBA00022825"/>
    </source>
</evidence>
<dbReference type="PROSITE" id="PS00135">
    <property type="entry name" value="TRYPSIN_SER"/>
    <property type="match status" value="1"/>
</dbReference>
<comment type="subcellular location">
    <subcellularLocation>
        <location evidence="1">Secreted</location>
        <location evidence="1">Extracellular space</location>
    </subcellularLocation>
</comment>
<dbReference type="KEGG" id="pbar:105432557"/>
<dbReference type="Proteomes" id="UP000504615">
    <property type="component" value="Unplaced"/>
</dbReference>
<dbReference type="PRINTS" id="PR00722">
    <property type="entry name" value="CHYMOTRYPSIN"/>
</dbReference>
<keyword evidence="7" id="KW-1015">Disulfide bond</keyword>
<evidence type="ECO:0000256" key="2">
    <source>
        <dbReference type="ARBA" id="ARBA00007664"/>
    </source>
</evidence>
<feature type="domain" description="Peptidase S1" evidence="11">
    <location>
        <begin position="61"/>
        <end position="291"/>
    </location>
</feature>
<sequence>MSRSADTINWHAQCIVSQIWNNQLTGTKLIIMMKLLFLVLLYCFTIASTATIAYGGLQPKIVGGRLAKRGEFPFQVSLQDIKTEHHFCGGSIINQNYVLTAAHCLTEKDIKEISVNVGTTDLTKPHSIYLVASSYIHEEYNSSNSWINDIALLKLKTPFVFSSLVSPVSLPIQDQMVSTRSIAVVSGFGRLEFQGNTTKQLHVVDITIAKHKYCRDKYWESSSTPIYPTQICAFDPVTRKGSCHGDSGGPLTVNGELIGIVSWGNGCADTEFPTVFTRVPSYINWINEHAV</sequence>
<dbReference type="InterPro" id="IPR009003">
    <property type="entry name" value="Peptidase_S1_PA"/>
</dbReference>
<dbReference type="InterPro" id="IPR018114">
    <property type="entry name" value="TRYPSIN_HIS"/>
</dbReference>
<dbReference type="InterPro" id="IPR001314">
    <property type="entry name" value="Peptidase_S1A"/>
</dbReference>
<reference evidence="13" key="1">
    <citation type="submission" date="2025-08" db="UniProtKB">
        <authorList>
            <consortium name="RefSeq"/>
        </authorList>
    </citation>
    <scope>IDENTIFICATION</scope>
</reference>
<keyword evidence="10" id="KW-0472">Membrane</keyword>